<dbReference type="PANTHER" id="PTHR43143">
    <property type="entry name" value="METALLOPHOSPHOESTERASE, CALCINEURIN SUPERFAMILY"/>
    <property type="match status" value="1"/>
</dbReference>
<accession>A0A1I5VEC9</accession>
<dbReference type="Pfam" id="PF00149">
    <property type="entry name" value="Metallophos"/>
    <property type="match status" value="1"/>
</dbReference>
<dbReference type="InterPro" id="IPR029052">
    <property type="entry name" value="Metallo-depent_PP-like"/>
</dbReference>
<organism evidence="2 3">
    <name type="scientific">Pseudarcicella hirudinis</name>
    <dbReference type="NCBI Taxonomy" id="1079859"/>
    <lineage>
        <taxon>Bacteria</taxon>
        <taxon>Pseudomonadati</taxon>
        <taxon>Bacteroidota</taxon>
        <taxon>Cytophagia</taxon>
        <taxon>Cytophagales</taxon>
        <taxon>Flectobacillaceae</taxon>
        <taxon>Pseudarcicella</taxon>
    </lineage>
</organism>
<feature type="domain" description="Calcineurin-like phosphoesterase" evidence="1">
    <location>
        <begin position="36"/>
        <end position="254"/>
    </location>
</feature>
<dbReference type="SUPFAM" id="SSF56300">
    <property type="entry name" value="Metallo-dependent phosphatases"/>
    <property type="match status" value="1"/>
</dbReference>
<dbReference type="Gene3D" id="3.60.21.10">
    <property type="match status" value="1"/>
</dbReference>
<dbReference type="OrthoDB" id="9791866at2"/>
<dbReference type="Proteomes" id="UP000199306">
    <property type="component" value="Unassembled WGS sequence"/>
</dbReference>
<dbReference type="PANTHER" id="PTHR43143:SF1">
    <property type="entry name" value="SERINE_THREONINE-PROTEIN PHOSPHATASE CPPED1"/>
    <property type="match status" value="1"/>
</dbReference>
<protein>
    <submittedName>
        <fullName evidence="2">Calcineurin-like phosphoesterase</fullName>
    </submittedName>
</protein>
<gene>
    <name evidence="2" type="ORF">SAMN04515674_10970</name>
</gene>
<dbReference type="GO" id="GO:0016787">
    <property type="term" value="F:hydrolase activity"/>
    <property type="evidence" value="ECO:0007669"/>
    <property type="project" value="InterPro"/>
</dbReference>
<reference evidence="2 3" key="1">
    <citation type="submission" date="2016-10" db="EMBL/GenBank/DDBJ databases">
        <authorList>
            <person name="de Groot N.N."/>
        </authorList>
    </citation>
    <scope>NUCLEOTIDE SEQUENCE [LARGE SCALE GENOMIC DNA]</scope>
    <source>
        <strain evidence="3">E92,LMG 26720,CCM 7988</strain>
    </source>
</reference>
<evidence type="ECO:0000259" key="1">
    <source>
        <dbReference type="Pfam" id="PF00149"/>
    </source>
</evidence>
<dbReference type="InterPro" id="IPR004843">
    <property type="entry name" value="Calcineurin-like_PHP"/>
</dbReference>
<dbReference type="InterPro" id="IPR051918">
    <property type="entry name" value="STPP_CPPED1"/>
</dbReference>
<dbReference type="AlphaFoldDB" id="A0A1I5VEC9"/>
<proteinExistence type="predicted"/>
<evidence type="ECO:0000313" key="2">
    <source>
        <dbReference type="EMBL" id="SFQ05894.1"/>
    </source>
</evidence>
<dbReference type="EMBL" id="FOXH01000009">
    <property type="protein sequence ID" value="SFQ05894.1"/>
    <property type="molecule type" value="Genomic_DNA"/>
</dbReference>
<dbReference type="STRING" id="1079859.SAMN04515674_10970"/>
<name>A0A1I5VEC9_9BACT</name>
<evidence type="ECO:0000313" key="3">
    <source>
        <dbReference type="Proteomes" id="UP000199306"/>
    </source>
</evidence>
<keyword evidence="3" id="KW-1185">Reference proteome</keyword>
<sequence length="308" mass="35013">MQRRDLLKRLGLLTGGLSLPNLTQAQTFNAKPQRVLRIAHITDAHIQPIIGAAKGFEKCLHHIQNLDIKPDLIINSGDAIMEAHGRTHTSADRQWNLYNEVLKSENALPVISCVGNHDIWCEKETAVSFNDGKKWAMDQLKLDKPYYSFDRNGWHFIMLDSVQSRPDGSWYTSNLDEAQMDWLKKDLRNTPALTPVMIISHVPILSACVFLDGRNVKDGNWQIPGRWMHTDSAELVDLFYKHPNVKFAISGHIHLLDKVEYNGVTYCCNGAVSGNWWFGKYQQTEAGYAIIDLFEDGSFSNTYTSYKS</sequence>
<dbReference type="RefSeq" id="WP_092018103.1">
    <property type="nucleotide sequence ID" value="NZ_FOXH01000009.1"/>
</dbReference>